<evidence type="ECO:0000256" key="3">
    <source>
        <dbReference type="SAM" id="Coils"/>
    </source>
</evidence>
<dbReference type="Pfam" id="PF25876">
    <property type="entry name" value="HH_MFP_RND"/>
    <property type="match status" value="1"/>
</dbReference>
<evidence type="ECO:0000259" key="4">
    <source>
        <dbReference type="Pfam" id="PF25876"/>
    </source>
</evidence>
<dbReference type="RefSeq" id="WP_142899693.1">
    <property type="nucleotide sequence ID" value="NZ_ML660067.1"/>
</dbReference>
<protein>
    <submittedName>
        <fullName evidence="6">HlyD family efflux transporter periplasmic adaptor subunit</fullName>
    </submittedName>
</protein>
<evidence type="ECO:0000256" key="1">
    <source>
        <dbReference type="ARBA" id="ARBA00004196"/>
    </source>
</evidence>
<comment type="caution">
    <text evidence="6">The sequence shown here is derived from an EMBL/GenBank/DDBJ whole genome shotgun (WGS) entry which is preliminary data.</text>
</comment>
<dbReference type="Gene3D" id="6.10.140.1990">
    <property type="match status" value="1"/>
</dbReference>
<keyword evidence="2 3" id="KW-0175">Coiled coil</keyword>
<dbReference type="Gene3D" id="2.40.30.170">
    <property type="match status" value="1"/>
</dbReference>
<evidence type="ECO:0000259" key="5">
    <source>
        <dbReference type="Pfam" id="PF25989"/>
    </source>
</evidence>
<dbReference type="InterPro" id="IPR050465">
    <property type="entry name" value="UPF0194_transport"/>
</dbReference>
<dbReference type="GO" id="GO:0019898">
    <property type="term" value="C:extrinsic component of membrane"/>
    <property type="evidence" value="ECO:0007669"/>
    <property type="project" value="InterPro"/>
</dbReference>
<reference evidence="6 7" key="1">
    <citation type="submission" date="2019-06" db="EMBL/GenBank/DDBJ databases">
        <title>Whole genome sequence for Rhodospirillaceae sp. R148.</title>
        <authorList>
            <person name="Wang G."/>
        </authorList>
    </citation>
    <scope>NUCLEOTIDE SEQUENCE [LARGE SCALE GENOMIC DNA]</scope>
    <source>
        <strain evidence="6 7">R148</strain>
    </source>
</reference>
<dbReference type="GO" id="GO:1990195">
    <property type="term" value="C:macrolide transmembrane transporter complex"/>
    <property type="evidence" value="ECO:0007669"/>
    <property type="project" value="InterPro"/>
</dbReference>
<evidence type="ECO:0000256" key="2">
    <source>
        <dbReference type="ARBA" id="ARBA00023054"/>
    </source>
</evidence>
<keyword evidence="7" id="KW-1185">Reference proteome</keyword>
<dbReference type="EMBL" id="VHSH01000016">
    <property type="protein sequence ID" value="TQV70624.1"/>
    <property type="molecule type" value="Genomic_DNA"/>
</dbReference>
<accession>A0A545T076</accession>
<dbReference type="GO" id="GO:0030313">
    <property type="term" value="C:cell envelope"/>
    <property type="evidence" value="ECO:0007669"/>
    <property type="project" value="UniProtKB-SubCell"/>
</dbReference>
<dbReference type="Pfam" id="PF25989">
    <property type="entry name" value="YknX_C"/>
    <property type="match status" value="1"/>
</dbReference>
<dbReference type="PANTHER" id="PTHR32347">
    <property type="entry name" value="EFFLUX SYSTEM COMPONENT YKNX-RELATED"/>
    <property type="match status" value="1"/>
</dbReference>
<sequence>MQVKGRRLVLWGCLGAVLAAGLAYAFWPRPIPVDFVTAAQGPLVVTVAEEGETRVRDVFVLSAPVTGHMRRIDLDVGDLLRAEITEVARIEPIDPTFLDVRSAAQAQAAIETAEAARSLALAEVDVAEAELDFADAEVKRARRLITTDTISQRALDDAERVFRTKKASLDTARAGLRMRESELTQARAQLVSPATAQRQYDACDCVVLTTPVSGQVLKIHQESAGVVQSGQALIDIGNPRQLEIVVDLLSEDAVKVEANQRVVIEDWGGPEDLSGRVRRIEPTGFTKVSALGIEEQRVNVIIDFTDPPEKWLRLGHGYRVELQVVLWEDPSVLKIPLTALFRNGGDWTVFVEREGRARLQSVELGQRTDLEAQILEGLSEGDRVVLYPSDRVIEGVRLSERLL</sequence>
<dbReference type="GO" id="GO:1990961">
    <property type="term" value="P:xenobiotic detoxification by transmembrane export across the plasma membrane"/>
    <property type="evidence" value="ECO:0007669"/>
    <property type="project" value="InterPro"/>
</dbReference>
<dbReference type="PANTHER" id="PTHR32347:SF29">
    <property type="entry name" value="UPF0194 MEMBRANE PROTEIN YBHG"/>
    <property type="match status" value="1"/>
</dbReference>
<name>A0A545T076_9PROT</name>
<feature type="coiled-coil region" evidence="3">
    <location>
        <begin position="110"/>
        <end position="144"/>
    </location>
</feature>
<dbReference type="AlphaFoldDB" id="A0A545T076"/>
<dbReference type="Proteomes" id="UP000315252">
    <property type="component" value="Unassembled WGS sequence"/>
</dbReference>
<dbReference type="Gene3D" id="2.40.420.20">
    <property type="match status" value="1"/>
</dbReference>
<gene>
    <name evidence="6" type="ORF">FKG95_27585</name>
</gene>
<evidence type="ECO:0000313" key="7">
    <source>
        <dbReference type="Proteomes" id="UP000315252"/>
    </source>
</evidence>
<dbReference type="OrthoDB" id="9791520at2"/>
<proteinExistence type="predicted"/>
<feature type="domain" description="YknX-like C-terminal permuted SH3-like" evidence="5">
    <location>
        <begin position="332"/>
        <end position="397"/>
    </location>
</feature>
<dbReference type="InterPro" id="IPR058637">
    <property type="entry name" value="YknX-like_C"/>
</dbReference>
<organism evidence="6 7">
    <name type="scientific">Denitrobaculum tricleocarpae</name>
    <dbReference type="NCBI Taxonomy" id="2591009"/>
    <lineage>
        <taxon>Bacteria</taxon>
        <taxon>Pseudomonadati</taxon>
        <taxon>Pseudomonadota</taxon>
        <taxon>Alphaproteobacteria</taxon>
        <taxon>Rhodospirillales</taxon>
        <taxon>Rhodospirillaceae</taxon>
        <taxon>Denitrobaculum</taxon>
    </lineage>
</organism>
<evidence type="ECO:0000313" key="6">
    <source>
        <dbReference type="EMBL" id="TQV70624.1"/>
    </source>
</evidence>
<feature type="domain" description="Multidrug resistance protein MdtA-like alpha-helical hairpin" evidence="4">
    <location>
        <begin position="125"/>
        <end position="178"/>
    </location>
</feature>
<dbReference type="InterPro" id="IPR058624">
    <property type="entry name" value="MdtA-like_HH"/>
</dbReference>
<dbReference type="InterPro" id="IPR030190">
    <property type="entry name" value="MacA_alpha-hairpin_sf"/>
</dbReference>
<dbReference type="SUPFAM" id="SSF111369">
    <property type="entry name" value="HlyD-like secretion proteins"/>
    <property type="match status" value="1"/>
</dbReference>
<comment type="subcellular location">
    <subcellularLocation>
        <location evidence="1">Cell envelope</location>
    </subcellularLocation>
</comment>